<proteinExistence type="predicted"/>
<gene>
    <name evidence="1" type="ORF">H4O24_19040</name>
</gene>
<dbReference type="RefSeq" id="WP_185885861.1">
    <property type="nucleotide sequence ID" value="NZ_CP060053.1"/>
</dbReference>
<sequence>MTLIGSIDPSWKDMSKYVVHFAKETTGKSAYDNAISILYARRIIAANAFGAGRNLAPARKSMCFSEVPLHYLKRLADVRGRHGIGFRKEYIVERGGGPILYAYKDTPQAKSINAMVHAAAHDANPPVWEVAPFVDLPGTYGKSKYLYEWEREWRQVSDLDFSETDPAFLIIPEELHEAARDFFHSAKVDHVGPSYECPFIDPYWGEDEIADALYS</sequence>
<dbReference type="AlphaFoldDB" id="A0A7G6VZE9"/>
<name>A0A7G6VZE9_9SPHN</name>
<evidence type="ECO:0000313" key="1">
    <source>
        <dbReference type="EMBL" id="QNE07114.1"/>
    </source>
</evidence>
<dbReference type="EMBL" id="CP060053">
    <property type="protein sequence ID" value="QNE07114.1"/>
    <property type="molecule type" value="Genomic_DNA"/>
</dbReference>
<accession>A0A7G6VZE9</accession>
<dbReference type="Pfam" id="PF10899">
    <property type="entry name" value="AbiGi"/>
    <property type="match status" value="1"/>
</dbReference>
<protein>
    <submittedName>
        <fullName evidence="1">Uncharacterized protein</fullName>
    </submittedName>
</protein>
<keyword evidence="1" id="KW-0614">Plasmid</keyword>
<reference evidence="1 2" key="1">
    <citation type="submission" date="2020-08" db="EMBL/GenBank/DDBJ databases">
        <authorList>
            <person name="Liu G."/>
            <person name="Sun C."/>
        </authorList>
    </citation>
    <scope>NUCLEOTIDE SEQUENCE [LARGE SCALE GENOMIC DNA]</scope>
    <source>
        <strain evidence="1 2">OT19</strain>
        <plasmid evidence="1 2">plas1</plasmid>
    </source>
</reference>
<dbReference type="Proteomes" id="UP000515297">
    <property type="component" value="Plasmid plas1"/>
</dbReference>
<geneLocation type="plasmid" evidence="1 2">
    <name>plas1</name>
</geneLocation>
<evidence type="ECO:0000313" key="2">
    <source>
        <dbReference type="Proteomes" id="UP000515297"/>
    </source>
</evidence>
<dbReference type="InterPro" id="IPR021223">
    <property type="entry name" value="AbiGi"/>
</dbReference>
<organism evidence="1 2">
    <name type="scientific">Croceicoccus marinus</name>
    <dbReference type="NCBI Taxonomy" id="450378"/>
    <lineage>
        <taxon>Bacteria</taxon>
        <taxon>Pseudomonadati</taxon>
        <taxon>Pseudomonadota</taxon>
        <taxon>Alphaproteobacteria</taxon>
        <taxon>Sphingomonadales</taxon>
        <taxon>Erythrobacteraceae</taxon>
        <taxon>Croceicoccus</taxon>
    </lineage>
</organism>